<evidence type="ECO:0000313" key="5">
    <source>
        <dbReference type="EMBL" id="KAH1039809.1"/>
    </source>
</evidence>
<name>A0A9D3ZJU2_9ROSI</name>
<evidence type="ECO:0000259" key="4">
    <source>
        <dbReference type="Pfam" id="PF12697"/>
    </source>
</evidence>
<comment type="similarity">
    <text evidence="1">Belongs to the peptidase S33 family.</text>
</comment>
<evidence type="ECO:0000313" key="6">
    <source>
        <dbReference type="Proteomes" id="UP000828251"/>
    </source>
</evidence>
<dbReference type="InterPro" id="IPR000073">
    <property type="entry name" value="AB_hydrolase_1"/>
</dbReference>
<keyword evidence="2" id="KW-0378">Hydrolase</keyword>
<evidence type="ECO:0000256" key="2">
    <source>
        <dbReference type="ARBA" id="ARBA00022801"/>
    </source>
</evidence>
<reference evidence="5 6" key="1">
    <citation type="journal article" date="2021" name="Plant Biotechnol. J.">
        <title>Multi-omics assisted identification of the key and species-specific regulatory components of drought-tolerant mechanisms in Gossypium stocksii.</title>
        <authorList>
            <person name="Yu D."/>
            <person name="Ke L."/>
            <person name="Zhang D."/>
            <person name="Wu Y."/>
            <person name="Sun Y."/>
            <person name="Mei J."/>
            <person name="Sun J."/>
            <person name="Sun Y."/>
        </authorList>
    </citation>
    <scope>NUCLEOTIDE SEQUENCE [LARGE SCALE GENOMIC DNA]</scope>
    <source>
        <strain evidence="6">cv. E1</strain>
        <tissue evidence="5">Leaf</tissue>
    </source>
</reference>
<keyword evidence="3" id="KW-1133">Transmembrane helix</keyword>
<dbReference type="GO" id="GO:0016787">
    <property type="term" value="F:hydrolase activity"/>
    <property type="evidence" value="ECO:0007669"/>
    <property type="project" value="UniProtKB-KW"/>
</dbReference>
<comment type="caution">
    <text evidence="5">The sequence shown here is derived from an EMBL/GenBank/DDBJ whole genome shotgun (WGS) entry which is preliminary data.</text>
</comment>
<keyword evidence="3" id="KW-0472">Membrane</keyword>
<protein>
    <recommendedName>
        <fullName evidence="4">AB hydrolase-1 domain-containing protein</fullName>
    </recommendedName>
</protein>
<dbReference type="Proteomes" id="UP000828251">
    <property type="component" value="Unassembled WGS sequence"/>
</dbReference>
<dbReference type="PANTHER" id="PTHR43248">
    <property type="entry name" value="2-SUCCINYL-6-HYDROXY-2,4-CYCLOHEXADIENE-1-CARBOXYLATE SYNTHASE"/>
    <property type="match status" value="1"/>
</dbReference>
<dbReference type="InterPro" id="IPR051601">
    <property type="entry name" value="Serine_prot/Carboxylest_S33"/>
</dbReference>
<dbReference type="EMBL" id="JAIQCV010000012">
    <property type="protein sequence ID" value="KAH1039809.1"/>
    <property type="molecule type" value="Genomic_DNA"/>
</dbReference>
<evidence type="ECO:0000256" key="3">
    <source>
        <dbReference type="SAM" id="Phobius"/>
    </source>
</evidence>
<dbReference type="Gene3D" id="3.40.50.1820">
    <property type="entry name" value="alpha/beta hydrolase"/>
    <property type="match status" value="1"/>
</dbReference>
<dbReference type="Pfam" id="PF12697">
    <property type="entry name" value="Abhydrolase_6"/>
    <property type="match status" value="1"/>
</dbReference>
<dbReference type="OrthoDB" id="8119704at2759"/>
<dbReference type="InterPro" id="IPR029058">
    <property type="entry name" value="AB_hydrolase_fold"/>
</dbReference>
<gene>
    <name evidence="5" type="ORF">J1N35_041552</name>
</gene>
<feature type="transmembrane region" description="Helical" evidence="3">
    <location>
        <begin position="151"/>
        <end position="170"/>
    </location>
</feature>
<dbReference type="AlphaFoldDB" id="A0A9D3ZJU2"/>
<feature type="domain" description="AB hydrolase-1" evidence="4">
    <location>
        <begin position="359"/>
        <end position="623"/>
    </location>
</feature>
<accession>A0A9D3ZJU2</accession>
<evidence type="ECO:0000256" key="1">
    <source>
        <dbReference type="ARBA" id="ARBA00010088"/>
    </source>
</evidence>
<dbReference type="SUPFAM" id="SSF53474">
    <property type="entry name" value="alpha/beta-Hydrolases"/>
    <property type="match status" value="1"/>
</dbReference>
<organism evidence="5 6">
    <name type="scientific">Gossypium stocksii</name>
    <dbReference type="NCBI Taxonomy" id="47602"/>
    <lineage>
        <taxon>Eukaryota</taxon>
        <taxon>Viridiplantae</taxon>
        <taxon>Streptophyta</taxon>
        <taxon>Embryophyta</taxon>
        <taxon>Tracheophyta</taxon>
        <taxon>Spermatophyta</taxon>
        <taxon>Magnoliopsida</taxon>
        <taxon>eudicotyledons</taxon>
        <taxon>Gunneridae</taxon>
        <taxon>Pentapetalae</taxon>
        <taxon>rosids</taxon>
        <taxon>malvids</taxon>
        <taxon>Malvales</taxon>
        <taxon>Malvaceae</taxon>
        <taxon>Malvoideae</taxon>
        <taxon>Gossypium</taxon>
    </lineage>
</organism>
<dbReference type="PANTHER" id="PTHR43248:SF3">
    <property type="entry name" value="AB HYDROLASE-1 DOMAIN-CONTAINING PROTEIN"/>
    <property type="match status" value="1"/>
</dbReference>
<sequence>MGTFYLYSHHLLLHPTTSPPSLTTLIPLNGKRKFLSSPKHCSPSPFLCFSFKNNPSPSGDSVPSNFCIIEGPETVQDFVKMQLQEIEDNIKSRRNKIFLLMEEVRRLRIQQRIKNVKVINENGDEETDEMPDIPSSIPFLSHVTPKTMKQLYFTSLAFISGIIVFGGLIAPTLELKLGLGGTSYEDFIRNMHLPLQLSQVDPIVASFSGGAVGVISALMLIEANNVEQQEKKRCKYCHGNGYLACARCSASGVCLSIDPISVSSASGHTLKVPTTERCPNCSGSGKPLQSLVEARVFQMARLIRNKQGIPSTLLTRFLNSPRSLLTLPYYSTSKRSLRTLAYEEIQANPNKPYTHTAFILHGLLGSARNWRSFSRALVSSLSDSPSEWRMVLVDLRNHGNSAEMEGLDPPHDLVNAAKDLGNLINSKGWDSPDVVIGHSMGGKVALEFAKSCGNRDYGENVKLPKQLWVLDSVPGEVTSDNSDGEVEKVLQTLQSLPSTVPSRKWLVNHMLELGFSKLLSEWIGTNLKKAGGEETWAFNLEGAVQMFHSYRELSYWSLLEHPPKGLEISIVRAEKSDRWDADVITRLERLASPEGDGSAGKISVHVLPSSGHWVHVDNPKGLLEIMAPKLKSLMP</sequence>
<keyword evidence="6" id="KW-1185">Reference proteome</keyword>
<keyword evidence="3" id="KW-0812">Transmembrane</keyword>
<proteinExistence type="inferred from homology"/>